<proteinExistence type="predicted"/>
<dbReference type="SUPFAM" id="SSF57850">
    <property type="entry name" value="RING/U-box"/>
    <property type="match status" value="1"/>
</dbReference>
<organism evidence="8 9">
    <name type="scientific">Meripilus lineatus</name>
    <dbReference type="NCBI Taxonomy" id="2056292"/>
    <lineage>
        <taxon>Eukaryota</taxon>
        <taxon>Fungi</taxon>
        <taxon>Dikarya</taxon>
        <taxon>Basidiomycota</taxon>
        <taxon>Agaricomycotina</taxon>
        <taxon>Agaricomycetes</taxon>
        <taxon>Polyporales</taxon>
        <taxon>Meripilaceae</taxon>
        <taxon>Meripilus</taxon>
    </lineage>
</organism>
<evidence type="ECO:0000313" key="9">
    <source>
        <dbReference type="Proteomes" id="UP001212997"/>
    </source>
</evidence>
<dbReference type="InterPro" id="IPR018957">
    <property type="entry name" value="Znf_C3HC4_RING-type"/>
</dbReference>
<feature type="domain" description="RING-type" evidence="7">
    <location>
        <begin position="5"/>
        <end position="56"/>
    </location>
</feature>
<dbReference type="GO" id="GO:0008270">
    <property type="term" value="F:zinc ion binding"/>
    <property type="evidence" value="ECO:0007669"/>
    <property type="project" value="UniProtKB-KW"/>
</dbReference>
<protein>
    <recommendedName>
        <fullName evidence="7">RING-type domain-containing protein</fullName>
    </recommendedName>
</protein>
<dbReference type="InterPro" id="IPR017907">
    <property type="entry name" value="Znf_RING_CS"/>
</dbReference>
<evidence type="ECO:0000256" key="6">
    <source>
        <dbReference type="SAM" id="MobiDB-lite"/>
    </source>
</evidence>
<dbReference type="PROSITE" id="PS50089">
    <property type="entry name" value="ZF_RING_2"/>
    <property type="match status" value="1"/>
</dbReference>
<dbReference type="Proteomes" id="UP001212997">
    <property type="component" value="Unassembled WGS sequence"/>
</dbReference>
<dbReference type="InterPro" id="IPR001841">
    <property type="entry name" value="Znf_RING"/>
</dbReference>
<reference evidence="8" key="1">
    <citation type="submission" date="2022-07" db="EMBL/GenBank/DDBJ databases">
        <title>Genome Sequence of Physisporinus lineatus.</title>
        <authorList>
            <person name="Buettner E."/>
        </authorList>
    </citation>
    <scope>NUCLEOTIDE SEQUENCE</scope>
    <source>
        <strain evidence="8">VT162</strain>
    </source>
</reference>
<dbReference type="InterPro" id="IPR013083">
    <property type="entry name" value="Znf_RING/FYVE/PHD"/>
</dbReference>
<keyword evidence="3" id="KW-0862">Zinc</keyword>
<accession>A0AAD5UZH3</accession>
<evidence type="ECO:0000256" key="1">
    <source>
        <dbReference type="ARBA" id="ARBA00022723"/>
    </source>
</evidence>
<feature type="region of interest" description="Disordered" evidence="6">
    <location>
        <begin position="192"/>
        <end position="235"/>
    </location>
</feature>
<keyword evidence="9" id="KW-1185">Reference proteome</keyword>
<sequence length="235" mass="26408">MKPFCAICRDAYTPDTHVYTAQSDTCTHTFCKKCIILLVKNKPNGCSAPMGTVGCPFYCKDAWYGLTPRAGMLRVQFVFVPKPTLEPAIAREHLRLMRAHEDILNEINRLSIERGLLRAHISNQVESASSREKLLVSELRQRASNRAALEDATEELNKELGKVVQLEETLYKKHASKPLLLPKTIQFTIGSVKPARNSPKRQPIDDGSSDDEDVVDVTPSASRKRRRINAPIVRN</sequence>
<dbReference type="PROSITE" id="PS00518">
    <property type="entry name" value="ZF_RING_1"/>
    <property type="match status" value="1"/>
</dbReference>
<name>A0AAD5UZH3_9APHY</name>
<dbReference type="Pfam" id="PF00097">
    <property type="entry name" value="zf-C3HC4"/>
    <property type="match status" value="1"/>
</dbReference>
<dbReference type="AlphaFoldDB" id="A0AAD5UZH3"/>
<evidence type="ECO:0000256" key="3">
    <source>
        <dbReference type="ARBA" id="ARBA00022833"/>
    </source>
</evidence>
<evidence type="ECO:0000256" key="2">
    <source>
        <dbReference type="ARBA" id="ARBA00022771"/>
    </source>
</evidence>
<evidence type="ECO:0000256" key="4">
    <source>
        <dbReference type="PROSITE-ProRule" id="PRU00175"/>
    </source>
</evidence>
<dbReference type="Gene3D" id="3.30.40.10">
    <property type="entry name" value="Zinc/RING finger domain, C3HC4 (zinc finger)"/>
    <property type="match status" value="1"/>
</dbReference>
<evidence type="ECO:0000313" key="8">
    <source>
        <dbReference type="EMBL" id="KAJ3481844.1"/>
    </source>
</evidence>
<keyword evidence="1" id="KW-0479">Metal-binding</keyword>
<comment type="caution">
    <text evidence="8">The sequence shown here is derived from an EMBL/GenBank/DDBJ whole genome shotgun (WGS) entry which is preliminary data.</text>
</comment>
<keyword evidence="5" id="KW-0175">Coiled coil</keyword>
<keyword evidence="2 4" id="KW-0863">Zinc-finger</keyword>
<gene>
    <name evidence="8" type="ORF">NLI96_g7393</name>
</gene>
<evidence type="ECO:0000259" key="7">
    <source>
        <dbReference type="PROSITE" id="PS50089"/>
    </source>
</evidence>
<dbReference type="EMBL" id="JANAWD010000301">
    <property type="protein sequence ID" value="KAJ3481844.1"/>
    <property type="molecule type" value="Genomic_DNA"/>
</dbReference>
<evidence type="ECO:0000256" key="5">
    <source>
        <dbReference type="SAM" id="Coils"/>
    </source>
</evidence>
<feature type="coiled-coil region" evidence="5">
    <location>
        <begin position="139"/>
        <end position="169"/>
    </location>
</feature>